<dbReference type="EMBL" id="JYDW01000057">
    <property type="protein sequence ID" value="KRZ58437.1"/>
    <property type="molecule type" value="Genomic_DNA"/>
</dbReference>
<reference evidence="1 2" key="1">
    <citation type="submission" date="2015-05" db="EMBL/GenBank/DDBJ databases">
        <title>Evolution of Trichinella species and genotypes.</title>
        <authorList>
            <person name="Korhonen P.K."/>
            <person name="Edoardo P."/>
            <person name="Giuseppe L.R."/>
            <person name="Gasser R.B."/>
        </authorList>
    </citation>
    <scope>NUCLEOTIDE SEQUENCE [LARGE SCALE GENOMIC DNA]</scope>
    <source>
        <strain evidence="1">ISS10</strain>
    </source>
</reference>
<evidence type="ECO:0000313" key="1">
    <source>
        <dbReference type="EMBL" id="KRZ58437.1"/>
    </source>
</evidence>
<dbReference type="Proteomes" id="UP000054721">
    <property type="component" value="Unassembled WGS sequence"/>
</dbReference>
<keyword evidence="2" id="KW-1185">Reference proteome</keyword>
<sequence length="107" mass="11896">MEHCDAGSRLVIVNSRLINATVDWDNRMGDTQATVMLNFERKPILNFCFHIDGASQATRILSDQLKHCLSDNLSTTLICASTADDQLGQKLFLGLLTDWIDKKGSIV</sequence>
<comment type="caution">
    <text evidence="1">The sequence shown here is derived from an EMBL/GenBank/DDBJ whole genome shotgun (WGS) entry which is preliminary data.</text>
</comment>
<gene>
    <name evidence="1" type="ORF">T02_12332</name>
</gene>
<evidence type="ECO:0000313" key="2">
    <source>
        <dbReference type="Proteomes" id="UP000054721"/>
    </source>
</evidence>
<name>A0A0V1LG10_9BILA</name>
<accession>A0A0V1LG10</accession>
<protein>
    <submittedName>
        <fullName evidence="1">Uncharacterized protein</fullName>
    </submittedName>
</protein>
<proteinExistence type="predicted"/>
<organism evidence="1 2">
    <name type="scientific">Trichinella nativa</name>
    <dbReference type="NCBI Taxonomy" id="6335"/>
    <lineage>
        <taxon>Eukaryota</taxon>
        <taxon>Metazoa</taxon>
        <taxon>Ecdysozoa</taxon>
        <taxon>Nematoda</taxon>
        <taxon>Enoplea</taxon>
        <taxon>Dorylaimia</taxon>
        <taxon>Trichinellida</taxon>
        <taxon>Trichinellidae</taxon>
        <taxon>Trichinella</taxon>
    </lineage>
</organism>
<dbReference type="AlphaFoldDB" id="A0A0V1LG10"/>